<feature type="compositionally biased region" description="Basic and acidic residues" evidence="1">
    <location>
        <begin position="39"/>
        <end position="49"/>
    </location>
</feature>
<dbReference type="OrthoDB" id="435497at2759"/>
<sequence length="118" mass="12926">MEGMGDLGRNLEFMMMKIAQLETVVELQQLQIKDMNEWRKAHMSQEHNDPQQPPSTQEVQLAAKTKIRQAHDTLKGAAGDAHLRNQSPRDAATAKAAAATAGSADKLHRGTDGPINVE</sequence>
<proteinExistence type="predicted"/>
<accession>A0A812SZQ9</accession>
<keyword evidence="3" id="KW-1185">Reference proteome</keyword>
<dbReference type="Proteomes" id="UP000601435">
    <property type="component" value="Unassembled WGS sequence"/>
</dbReference>
<comment type="caution">
    <text evidence="2">The sequence shown here is derived from an EMBL/GenBank/DDBJ whole genome shotgun (WGS) entry which is preliminary data.</text>
</comment>
<dbReference type="EMBL" id="CAJNJA010022813">
    <property type="protein sequence ID" value="CAE7500262.1"/>
    <property type="molecule type" value="Genomic_DNA"/>
</dbReference>
<feature type="compositionally biased region" description="Low complexity" evidence="1">
    <location>
        <begin position="91"/>
        <end position="101"/>
    </location>
</feature>
<feature type="region of interest" description="Disordered" evidence="1">
    <location>
        <begin position="76"/>
        <end position="118"/>
    </location>
</feature>
<feature type="region of interest" description="Disordered" evidence="1">
    <location>
        <begin position="39"/>
        <end position="61"/>
    </location>
</feature>
<name>A0A812SZQ9_9DINO</name>
<evidence type="ECO:0000256" key="1">
    <source>
        <dbReference type="SAM" id="MobiDB-lite"/>
    </source>
</evidence>
<evidence type="ECO:0000313" key="3">
    <source>
        <dbReference type="Proteomes" id="UP000601435"/>
    </source>
</evidence>
<organism evidence="2 3">
    <name type="scientific">Symbiodinium necroappetens</name>
    <dbReference type="NCBI Taxonomy" id="1628268"/>
    <lineage>
        <taxon>Eukaryota</taxon>
        <taxon>Sar</taxon>
        <taxon>Alveolata</taxon>
        <taxon>Dinophyceae</taxon>
        <taxon>Suessiales</taxon>
        <taxon>Symbiodiniaceae</taxon>
        <taxon>Symbiodinium</taxon>
    </lineage>
</organism>
<gene>
    <name evidence="2" type="ORF">SNEC2469_LOCUS14243</name>
</gene>
<evidence type="ECO:0000313" key="2">
    <source>
        <dbReference type="EMBL" id="CAE7500262.1"/>
    </source>
</evidence>
<protein>
    <submittedName>
        <fullName evidence="2">Uncharacterized protein</fullName>
    </submittedName>
</protein>
<reference evidence="2" key="1">
    <citation type="submission" date="2021-02" db="EMBL/GenBank/DDBJ databases">
        <authorList>
            <person name="Dougan E. K."/>
            <person name="Rhodes N."/>
            <person name="Thang M."/>
            <person name="Chan C."/>
        </authorList>
    </citation>
    <scope>NUCLEOTIDE SEQUENCE</scope>
</reference>
<dbReference type="AlphaFoldDB" id="A0A812SZQ9"/>